<proteinExistence type="inferred from homology"/>
<evidence type="ECO:0000256" key="3">
    <source>
        <dbReference type="ARBA" id="ARBA00022729"/>
    </source>
</evidence>
<gene>
    <name evidence="7" type="ORF">JOE57_000692</name>
</gene>
<dbReference type="PANTHER" id="PTHR42953">
    <property type="entry name" value="HIGH-AFFINITY ZINC UPTAKE SYSTEM PROTEIN ZNUA-RELATED"/>
    <property type="match status" value="1"/>
</dbReference>
<protein>
    <submittedName>
        <fullName evidence="7">Zinc transport system substrate-binding protein</fullName>
    </submittedName>
</protein>
<dbReference type="InterPro" id="IPR006128">
    <property type="entry name" value="Lipoprotein_PsaA-like"/>
</dbReference>
<dbReference type="InterPro" id="IPR006129">
    <property type="entry name" value="AdhesinB"/>
</dbReference>
<evidence type="ECO:0000256" key="1">
    <source>
        <dbReference type="ARBA" id="ARBA00011028"/>
    </source>
</evidence>
<sequence>MLNLSGRTAALLCAMSVLLAACGSTGGPSGAQPGQLRILAAFYPLQFIAERVAGGHARVDSLTQPGAEPHDVELTPRQVAAVADADLVVYERSFQAAVDEAISQSGTKRAFDTTTVVPLQPAGRPHQEGDPGSDPSGVGKDPHVWLDPTNVATIARAVSDRLAGVDPRHADDYRANATALTHDLSVLDGDFKHGLASCARTEFITTHAAFGYLARRYGLTQIGISGLSPDTEPSPARMAEVQAEARAHQITTIFYESLVSPAVAQAIASDLKLKIDVLDPVEGLTARSRGRDYLEVMRANLTALEAANGCR</sequence>
<evidence type="ECO:0000313" key="8">
    <source>
        <dbReference type="Proteomes" id="UP000704762"/>
    </source>
</evidence>
<dbReference type="EMBL" id="JAFBCF010000001">
    <property type="protein sequence ID" value="MBM7797771.1"/>
    <property type="molecule type" value="Genomic_DNA"/>
</dbReference>
<evidence type="ECO:0000256" key="5">
    <source>
        <dbReference type="SAM" id="MobiDB-lite"/>
    </source>
</evidence>
<comment type="caution">
    <text evidence="7">The sequence shown here is derived from an EMBL/GenBank/DDBJ whole genome shotgun (WGS) entry which is preliminary data.</text>
</comment>
<evidence type="ECO:0000256" key="4">
    <source>
        <dbReference type="RuleBase" id="RU003512"/>
    </source>
</evidence>
<dbReference type="PRINTS" id="PR00690">
    <property type="entry name" value="ADHESNFAMILY"/>
</dbReference>
<feature type="signal peptide" evidence="6">
    <location>
        <begin position="1"/>
        <end position="20"/>
    </location>
</feature>
<feature type="region of interest" description="Disordered" evidence="5">
    <location>
        <begin position="119"/>
        <end position="143"/>
    </location>
</feature>
<dbReference type="RefSeq" id="WP_239578829.1">
    <property type="nucleotide sequence ID" value="NZ_BAAAQP010000011.1"/>
</dbReference>
<comment type="similarity">
    <text evidence="1 4">Belongs to the bacterial solute-binding protein 9 family.</text>
</comment>
<accession>A0ABS2RFK0</accession>
<evidence type="ECO:0000313" key="7">
    <source>
        <dbReference type="EMBL" id="MBM7797771.1"/>
    </source>
</evidence>
<feature type="chain" id="PRO_5045874441" evidence="6">
    <location>
        <begin position="21"/>
        <end position="311"/>
    </location>
</feature>
<dbReference type="InterPro" id="IPR006127">
    <property type="entry name" value="ZnuA-like"/>
</dbReference>
<dbReference type="SUPFAM" id="SSF53807">
    <property type="entry name" value="Helical backbone' metal receptor"/>
    <property type="match status" value="1"/>
</dbReference>
<keyword evidence="2 4" id="KW-0813">Transport</keyword>
<dbReference type="Pfam" id="PF01297">
    <property type="entry name" value="ZnuA"/>
    <property type="match status" value="1"/>
</dbReference>
<evidence type="ECO:0000256" key="6">
    <source>
        <dbReference type="SAM" id="SignalP"/>
    </source>
</evidence>
<keyword evidence="3 6" id="KW-0732">Signal</keyword>
<dbReference type="PROSITE" id="PS51257">
    <property type="entry name" value="PROKAR_LIPOPROTEIN"/>
    <property type="match status" value="1"/>
</dbReference>
<keyword evidence="8" id="KW-1185">Reference proteome</keyword>
<dbReference type="PANTHER" id="PTHR42953:SF3">
    <property type="entry name" value="HIGH-AFFINITY ZINC UPTAKE SYSTEM PROTEIN ZNUA"/>
    <property type="match status" value="1"/>
</dbReference>
<dbReference type="Gene3D" id="3.40.50.1980">
    <property type="entry name" value="Nitrogenase molybdenum iron protein domain"/>
    <property type="match status" value="2"/>
</dbReference>
<reference evidence="7 8" key="1">
    <citation type="submission" date="2021-01" db="EMBL/GenBank/DDBJ databases">
        <title>Sequencing the genomes of 1000 actinobacteria strains.</title>
        <authorList>
            <person name="Klenk H.-P."/>
        </authorList>
    </citation>
    <scope>NUCLEOTIDE SEQUENCE [LARGE SCALE GENOMIC DNA]</scope>
    <source>
        <strain evidence="7 8">DSM 18662</strain>
    </source>
</reference>
<dbReference type="PRINTS" id="PR00691">
    <property type="entry name" value="ADHESINB"/>
</dbReference>
<organism evidence="7 8">
    <name type="scientific">Microlunatus panaciterrae</name>
    <dbReference type="NCBI Taxonomy" id="400768"/>
    <lineage>
        <taxon>Bacteria</taxon>
        <taxon>Bacillati</taxon>
        <taxon>Actinomycetota</taxon>
        <taxon>Actinomycetes</taxon>
        <taxon>Propionibacteriales</taxon>
        <taxon>Propionibacteriaceae</taxon>
        <taxon>Microlunatus</taxon>
    </lineage>
</organism>
<evidence type="ECO:0000256" key="2">
    <source>
        <dbReference type="ARBA" id="ARBA00022448"/>
    </source>
</evidence>
<dbReference type="Proteomes" id="UP000704762">
    <property type="component" value="Unassembled WGS sequence"/>
</dbReference>
<dbReference type="InterPro" id="IPR050492">
    <property type="entry name" value="Bact_metal-bind_prot9"/>
</dbReference>
<name>A0ABS2RFK0_9ACTN</name>